<evidence type="ECO:0000313" key="2">
    <source>
        <dbReference type="Proteomes" id="UP000789366"/>
    </source>
</evidence>
<dbReference type="Proteomes" id="UP000789366">
    <property type="component" value="Unassembled WGS sequence"/>
</dbReference>
<proteinExistence type="predicted"/>
<name>A0ACA9K426_9GLOM</name>
<accession>A0ACA9K426</accession>
<keyword evidence="2" id="KW-1185">Reference proteome</keyword>
<protein>
    <submittedName>
        <fullName evidence="1">12081_t:CDS:1</fullName>
    </submittedName>
</protein>
<sequence>MSPFNKIIIAIPIIMMIFSIIFVKNKKASLASFTFDVDGTIVNKSFKPDIKLEDVRKSLAEGRDDLKAEKLLFKQNGNLILHKYESNYTLNELSSEPTIHVKNLLKEIKVHVDDKQLTVLLDPNDKLKDIHTIFIEKIEKCFTNDGVNKNKKDFKFRWENRKLVSEPELDNCLKEILLNHNELYITILQEGNVNVYSSHSKIPNQPFRFSLHKGKNLDEIREELENDLIEQNYFFMCSECCFLDQKKAGIPKLGENKLILGEILSVENSNYILNIDCKRGHDVINLINKCGCGLIIKDGLVEQAEYNAFTFKKAPDHRILNGKYADYYKSFECKNEFQELCKRNFITFESATSILPWVSVFLGVSYSDSLEKLKEYNEAKKYSFASVKRAKITISKNCISLTKEFKKEIEKALEEENKNKKIENLKQIAEKYGYFYPSTVYFGGIIVQRTEDIKYIKSEDLNINPEIGLNGVKSNIGVSLQRKSNNNDEIVITEYSYTIKGGDISKFKFNDRSEWINSINDSEKWDIIEYYKINSIFSLLDGDLKKRVIEALGKRILKAEIETIQYEENKNKHVHDLSRQLKNIPDVQDCHILTTVLKTSKDRHVFSSYVSYDGRLDKPIIIINRVPSKKKPNDGENFIIKIGWMVIGYPTDTFDFELSNQVVVKSDIHTLNDQNIISEKISHQNNIGHMRKYALTACVLDNIGSTISPTSNMNTLNIHDSKLVVGSHLFYPQDLAQPNFLNYDFKGKVEWNNRSITKKSSVWHSKINPNNNKGHIDKSLIFVSRNHPDNKSLTSRSSVQDPETDQNESPIFINQLFDKNCPGNNFDGIINVNPTHFQLRILSNNEFTTKKSEIYYLRIPQEINLYP</sequence>
<organism evidence="1 2">
    <name type="scientific">Cetraspora pellucida</name>
    <dbReference type="NCBI Taxonomy" id="1433469"/>
    <lineage>
        <taxon>Eukaryota</taxon>
        <taxon>Fungi</taxon>
        <taxon>Fungi incertae sedis</taxon>
        <taxon>Mucoromycota</taxon>
        <taxon>Glomeromycotina</taxon>
        <taxon>Glomeromycetes</taxon>
        <taxon>Diversisporales</taxon>
        <taxon>Gigasporaceae</taxon>
        <taxon>Cetraspora</taxon>
    </lineage>
</organism>
<reference evidence="1" key="1">
    <citation type="submission" date="2021-06" db="EMBL/GenBank/DDBJ databases">
        <authorList>
            <person name="Kallberg Y."/>
            <person name="Tangrot J."/>
            <person name="Rosling A."/>
        </authorList>
    </citation>
    <scope>NUCLEOTIDE SEQUENCE</scope>
    <source>
        <strain evidence="1">28 12/20/2015</strain>
    </source>
</reference>
<gene>
    <name evidence="1" type="ORF">SPELUC_LOCUS794</name>
</gene>
<dbReference type="EMBL" id="CAJVPW010000346">
    <property type="protein sequence ID" value="CAG8450968.1"/>
    <property type="molecule type" value="Genomic_DNA"/>
</dbReference>
<comment type="caution">
    <text evidence="1">The sequence shown here is derived from an EMBL/GenBank/DDBJ whole genome shotgun (WGS) entry which is preliminary data.</text>
</comment>
<evidence type="ECO:0000313" key="1">
    <source>
        <dbReference type="EMBL" id="CAG8450968.1"/>
    </source>
</evidence>